<dbReference type="Proteomes" id="UP000320333">
    <property type="component" value="Unassembled WGS sequence"/>
</dbReference>
<evidence type="ECO:0000256" key="12">
    <source>
        <dbReference type="RuleBase" id="RU362007"/>
    </source>
</evidence>
<dbReference type="Gene3D" id="3.40.367.20">
    <property type="match status" value="1"/>
</dbReference>
<comment type="catalytic activity">
    <reaction evidence="10">
        <text>D-fructose + ATP = D-fructose 6-phosphate + ADP + H(+)</text>
        <dbReference type="Rhea" id="RHEA:16125"/>
        <dbReference type="ChEBI" id="CHEBI:15378"/>
        <dbReference type="ChEBI" id="CHEBI:30616"/>
        <dbReference type="ChEBI" id="CHEBI:37721"/>
        <dbReference type="ChEBI" id="CHEBI:61527"/>
        <dbReference type="ChEBI" id="CHEBI:456216"/>
        <dbReference type="EC" id="2.7.1.1"/>
    </reaction>
    <physiologicalReaction direction="left-to-right" evidence="10">
        <dbReference type="Rhea" id="RHEA:16126"/>
    </physiologicalReaction>
</comment>
<evidence type="ECO:0000256" key="6">
    <source>
        <dbReference type="ARBA" id="ARBA00022777"/>
    </source>
</evidence>
<dbReference type="EC" id="2.7.1.-" evidence="12"/>
<dbReference type="UniPathway" id="UPA00109">
    <property type="reaction ID" value="UER00180"/>
</dbReference>
<evidence type="ECO:0000256" key="10">
    <source>
        <dbReference type="ARBA" id="ARBA00047905"/>
    </source>
</evidence>
<dbReference type="InterPro" id="IPR022673">
    <property type="entry name" value="Hexokinase_C"/>
</dbReference>
<evidence type="ECO:0000256" key="7">
    <source>
        <dbReference type="ARBA" id="ARBA00022840"/>
    </source>
</evidence>
<dbReference type="GO" id="GO:0004340">
    <property type="term" value="F:glucokinase activity"/>
    <property type="evidence" value="ECO:0007669"/>
    <property type="project" value="TreeGrafter"/>
</dbReference>
<comment type="similarity">
    <text evidence="3 12">Belongs to the hexokinase family.</text>
</comment>
<keyword evidence="13" id="KW-0472">Membrane</keyword>
<organism evidence="16 17">
    <name type="scientific">Chytriomyces confervae</name>
    <dbReference type="NCBI Taxonomy" id="246404"/>
    <lineage>
        <taxon>Eukaryota</taxon>
        <taxon>Fungi</taxon>
        <taxon>Fungi incertae sedis</taxon>
        <taxon>Chytridiomycota</taxon>
        <taxon>Chytridiomycota incertae sedis</taxon>
        <taxon>Chytridiomycetes</taxon>
        <taxon>Chytridiales</taxon>
        <taxon>Chytriomycetaceae</taxon>
        <taxon>Chytriomyces</taxon>
    </lineage>
</organism>
<dbReference type="PROSITE" id="PS51748">
    <property type="entry name" value="HEXOKINASE_2"/>
    <property type="match status" value="1"/>
</dbReference>
<proteinExistence type="inferred from homology"/>
<dbReference type="InterPro" id="IPR001312">
    <property type="entry name" value="Hexokinase"/>
</dbReference>
<dbReference type="PRINTS" id="PR00475">
    <property type="entry name" value="HEXOKINASE"/>
</dbReference>
<evidence type="ECO:0000256" key="9">
    <source>
        <dbReference type="ARBA" id="ARBA00044613"/>
    </source>
</evidence>
<dbReference type="GO" id="GO:0005739">
    <property type="term" value="C:mitochondrion"/>
    <property type="evidence" value="ECO:0007669"/>
    <property type="project" value="TreeGrafter"/>
</dbReference>
<dbReference type="GO" id="GO:0005524">
    <property type="term" value="F:ATP binding"/>
    <property type="evidence" value="ECO:0007669"/>
    <property type="project" value="UniProtKB-UniRule"/>
</dbReference>
<dbReference type="FunFam" id="3.40.367.20:FF:000020">
    <property type="entry name" value="Hexokinase-1"/>
    <property type="match status" value="1"/>
</dbReference>
<dbReference type="PANTHER" id="PTHR19443:SF16">
    <property type="entry name" value="HEXOKINASE TYPE 1-RELATED"/>
    <property type="match status" value="1"/>
</dbReference>
<dbReference type="GO" id="GO:0008865">
    <property type="term" value="F:fructokinase activity"/>
    <property type="evidence" value="ECO:0007669"/>
    <property type="project" value="TreeGrafter"/>
</dbReference>
<accession>A0A507F0C6</accession>
<sequence length="532" mass="57731">MSNNDFTYGLATGIAICAGLFSLGAAFVYINNQRAKNAKAVAHASQPLALSSIAVSDDRASTSSFVPNETHKISPDDPNPATLVRLQHLFEVNGDKLSQIAKHMVAEMKKGLATDDSTLKMIPTHVVRRPKGDETGSYLALDLGGTNFRVCEVTLDGRGGTRVRQSKHTVTDDLKNGTGAALFDFFAECVKQFLLSDDQKEVTDKDLHTNEFKLGFTFSFAVNQVSINSGFLMGWNKGFSASDCVGKDAVVLLQDAFRRKRMNVSVTALVNDTTGTLVSHAYSAPDTYVGVILGTGTNAAYVEKIENITKYKKDPAGAKDMIINTEWGAFDDEMVVIPRTKYDHKVDRGTANAKSWTFEKLISGMYLGEICRYVLVDLVKTGEIYIAGGTKSKTLSVPHAFETAFMSRIERDHSLDLSDVRTVLEDLMHIPGTTLADRRLTKAICEMIGKRAARLSAAGIAAIVTKMNKLDGCTVGIDGSLFELYPHFSNRMRDAMHEILGFSAENIVLEQARDGSGQGAALIAALAGKLTA</sequence>
<dbReference type="Gene3D" id="3.30.420.40">
    <property type="match status" value="1"/>
</dbReference>
<dbReference type="Pfam" id="PF00349">
    <property type="entry name" value="Hexokinase_1"/>
    <property type="match status" value="1"/>
</dbReference>
<evidence type="ECO:0000256" key="13">
    <source>
        <dbReference type="SAM" id="Phobius"/>
    </source>
</evidence>
<dbReference type="GO" id="GO:0006096">
    <property type="term" value="P:glycolytic process"/>
    <property type="evidence" value="ECO:0007669"/>
    <property type="project" value="UniProtKB-UniPathway"/>
</dbReference>
<evidence type="ECO:0000256" key="8">
    <source>
        <dbReference type="ARBA" id="ARBA00023152"/>
    </source>
</evidence>
<keyword evidence="8 12" id="KW-0324">Glycolysis</keyword>
<evidence type="ECO:0000259" key="15">
    <source>
        <dbReference type="Pfam" id="PF03727"/>
    </source>
</evidence>
<dbReference type="SUPFAM" id="SSF53067">
    <property type="entry name" value="Actin-like ATPase domain"/>
    <property type="match status" value="2"/>
</dbReference>
<dbReference type="GO" id="GO:0005829">
    <property type="term" value="C:cytosol"/>
    <property type="evidence" value="ECO:0007669"/>
    <property type="project" value="TreeGrafter"/>
</dbReference>
<dbReference type="Pfam" id="PF03727">
    <property type="entry name" value="Hexokinase_2"/>
    <property type="match status" value="1"/>
</dbReference>
<evidence type="ECO:0000313" key="17">
    <source>
        <dbReference type="Proteomes" id="UP000320333"/>
    </source>
</evidence>
<keyword evidence="5 12" id="KW-0547">Nucleotide-binding</keyword>
<dbReference type="EMBL" id="QEAP01000307">
    <property type="protein sequence ID" value="TPX69713.1"/>
    <property type="molecule type" value="Genomic_DNA"/>
</dbReference>
<comment type="catalytic activity">
    <reaction evidence="11">
        <text>D-glucose + ATP = D-glucose 6-phosphate + ADP + H(+)</text>
        <dbReference type="Rhea" id="RHEA:17825"/>
        <dbReference type="ChEBI" id="CHEBI:4167"/>
        <dbReference type="ChEBI" id="CHEBI:15378"/>
        <dbReference type="ChEBI" id="CHEBI:30616"/>
        <dbReference type="ChEBI" id="CHEBI:61548"/>
        <dbReference type="ChEBI" id="CHEBI:456216"/>
        <dbReference type="EC" id="2.7.1.1"/>
    </reaction>
    <physiologicalReaction direction="left-to-right" evidence="11">
        <dbReference type="Rhea" id="RHEA:17826"/>
    </physiologicalReaction>
</comment>
<keyword evidence="7 12" id="KW-0067">ATP-binding</keyword>
<dbReference type="CDD" id="cd24018">
    <property type="entry name" value="ASKHA_NBD_HK_fungi"/>
    <property type="match status" value="1"/>
</dbReference>
<name>A0A507F0C6_9FUNG</name>
<evidence type="ECO:0000256" key="2">
    <source>
        <dbReference type="ARBA" id="ARBA00005028"/>
    </source>
</evidence>
<evidence type="ECO:0000256" key="11">
    <source>
        <dbReference type="ARBA" id="ARBA00048160"/>
    </source>
</evidence>
<comment type="pathway">
    <text evidence="1">Carbohydrate degradation; glycolysis; D-glyceraldehyde 3-phosphate and glycerone phosphate from D-glucose: step 1/4.</text>
</comment>
<comment type="caution">
    <text evidence="16">The sequence shown here is derived from an EMBL/GenBank/DDBJ whole genome shotgun (WGS) entry which is preliminary data.</text>
</comment>
<dbReference type="GO" id="GO:0001678">
    <property type="term" value="P:intracellular glucose homeostasis"/>
    <property type="evidence" value="ECO:0007669"/>
    <property type="project" value="InterPro"/>
</dbReference>
<dbReference type="GO" id="GO:0005536">
    <property type="term" value="F:D-glucose binding"/>
    <property type="evidence" value="ECO:0007669"/>
    <property type="project" value="InterPro"/>
</dbReference>
<keyword evidence="17" id="KW-1185">Reference proteome</keyword>
<keyword evidence="6 12" id="KW-0418">Kinase</keyword>
<dbReference type="AlphaFoldDB" id="A0A507F0C6"/>
<dbReference type="InterPro" id="IPR022672">
    <property type="entry name" value="Hexokinase_N"/>
</dbReference>
<keyword evidence="13" id="KW-1133">Transmembrane helix</keyword>
<comment type="catalytic activity">
    <reaction evidence="9">
        <text>a D-hexose + ATP = a D-hexose 6-phosphate + ADP + H(+)</text>
        <dbReference type="Rhea" id="RHEA:22740"/>
        <dbReference type="ChEBI" id="CHEBI:4194"/>
        <dbReference type="ChEBI" id="CHEBI:15378"/>
        <dbReference type="ChEBI" id="CHEBI:30616"/>
        <dbReference type="ChEBI" id="CHEBI:229467"/>
        <dbReference type="ChEBI" id="CHEBI:456216"/>
        <dbReference type="EC" id="2.7.1.1"/>
    </reaction>
    <physiologicalReaction direction="left-to-right" evidence="9">
        <dbReference type="Rhea" id="RHEA:22741"/>
    </physiologicalReaction>
</comment>
<keyword evidence="4 12" id="KW-0808">Transferase</keyword>
<dbReference type="PANTHER" id="PTHR19443">
    <property type="entry name" value="HEXOKINASE"/>
    <property type="match status" value="1"/>
</dbReference>
<evidence type="ECO:0000256" key="3">
    <source>
        <dbReference type="ARBA" id="ARBA00009225"/>
    </source>
</evidence>
<evidence type="ECO:0000256" key="4">
    <source>
        <dbReference type="ARBA" id="ARBA00022679"/>
    </source>
</evidence>
<feature type="domain" description="Hexokinase N-terminal" evidence="14">
    <location>
        <begin position="85"/>
        <end position="282"/>
    </location>
</feature>
<evidence type="ECO:0000259" key="14">
    <source>
        <dbReference type="Pfam" id="PF00349"/>
    </source>
</evidence>
<feature type="transmembrane region" description="Helical" evidence="13">
    <location>
        <begin position="6"/>
        <end position="30"/>
    </location>
</feature>
<dbReference type="FunFam" id="3.30.420.40:FF:000805">
    <property type="entry name" value="Hexokinase-2"/>
    <property type="match status" value="1"/>
</dbReference>
<evidence type="ECO:0000256" key="1">
    <source>
        <dbReference type="ARBA" id="ARBA00004888"/>
    </source>
</evidence>
<keyword evidence="13" id="KW-0812">Transmembrane</keyword>
<dbReference type="GO" id="GO:0006006">
    <property type="term" value="P:glucose metabolic process"/>
    <property type="evidence" value="ECO:0007669"/>
    <property type="project" value="TreeGrafter"/>
</dbReference>
<reference evidence="16 17" key="1">
    <citation type="journal article" date="2019" name="Sci. Rep.">
        <title>Comparative genomics of chytrid fungi reveal insights into the obligate biotrophic and pathogenic lifestyle of Synchytrium endobioticum.</title>
        <authorList>
            <person name="van de Vossenberg B.T.L.H."/>
            <person name="Warris S."/>
            <person name="Nguyen H.D.T."/>
            <person name="van Gent-Pelzer M.P.E."/>
            <person name="Joly D.L."/>
            <person name="van de Geest H.C."/>
            <person name="Bonants P.J.M."/>
            <person name="Smith D.S."/>
            <person name="Levesque C.A."/>
            <person name="van der Lee T.A.J."/>
        </authorList>
    </citation>
    <scope>NUCLEOTIDE SEQUENCE [LARGE SCALE GENOMIC DNA]</scope>
    <source>
        <strain evidence="16 17">CBS 675.73</strain>
    </source>
</reference>
<evidence type="ECO:0000256" key="5">
    <source>
        <dbReference type="ARBA" id="ARBA00022741"/>
    </source>
</evidence>
<dbReference type="InterPro" id="IPR043129">
    <property type="entry name" value="ATPase_NBD"/>
</dbReference>
<feature type="domain" description="Hexokinase C-terminal" evidence="15">
    <location>
        <begin position="289"/>
        <end position="526"/>
    </location>
</feature>
<evidence type="ECO:0000313" key="16">
    <source>
        <dbReference type="EMBL" id="TPX69713.1"/>
    </source>
</evidence>
<gene>
    <name evidence="16" type="ORF">CcCBS67573_g06773</name>
</gene>
<comment type="pathway">
    <text evidence="2">Carbohydrate metabolism; hexose metabolism.</text>
</comment>
<protein>
    <recommendedName>
        <fullName evidence="12">Phosphotransferase</fullName>
        <ecNumber evidence="12">2.7.1.-</ecNumber>
    </recommendedName>
</protein>
<dbReference type="STRING" id="246404.A0A507F0C6"/>
<dbReference type="OrthoDB" id="419537at2759"/>